<feature type="compositionally biased region" description="Low complexity" evidence="1">
    <location>
        <begin position="141"/>
        <end position="150"/>
    </location>
</feature>
<keyword evidence="2" id="KW-0812">Transmembrane</keyword>
<accession>A0ABS1SQN6</accession>
<comment type="caution">
    <text evidence="3">The sequence shown here is derived from an EMBL/GenBank/DDBJ whole genome shotgun (WGS) entry which is preliminary data.</text>
</comment>
<keyword evidence="2" id="KW-0472">Membrane</keyword>
<dbReference type="Proteomes" id="UP001646141">
    <property type="component" value="Unassembled WGS sequence"/>
</dbReference>
<feature type="transmembrane region" description="Helical" evidence="2">
    <location>
        <begin position="78"/>
        <end position="104"/>
    </location>
</feature>
<dbReference type="EMBL" id="QYAD01000003">
    <property type="protein sequence ID" value="MBL3690464.1"/>
    <property type="molecule type" value="Genomic_DNA"/>
</dbReference>
<feature type="region of interest" description="Disordered" evidence="1">
    <location>
        <begin position="132"/>
        <end position="174"/>
    </location>
</feature>
<feature type="transmembrane region" description="Helical" evidence="2">
    <location>
        <begin position="43"/>
        <end position="72"/>
    </location>
</feature>
<evidence type="ECO:0000256" key="1">
    <source>
        <dbReference type="SAM" id="MobiDB-lite"/>
    </source>
</evidence>
<reference evidence="3 4" key="1">
    <citation type="submission" date="2018-09" db="EMBL/GenBank/DDBJ databases">
        <title>Comparative genomics of Leucobacter spp.</title>
        <authorList>
            <person name="Reis A.C."/>
            <person name="Kolvenbach B.A."/>
            <person name="Corvini P.F.X."/>
            <person name="Nunes O.C."/>
        </authorList>
    </citation>
    <scope>NUCLEOTIDE SEQUENCE [LARGE SCALE GENOMIC DNA]</scope>
    <source>
        <strain evidence="3 4">L-1</strain>
    </source>
</reference>
<protein>
    <submittedName>
        <fullName evidence="3">Phage holin family protein</fullName>
    </submittedName>
</protein>
<keyword evidence="4" id="KW-1185">Reference proteome</keyword>
<gene>
    <name evidence="3" type="ORF">D3226_10910</name>
</gene>
<organism evidence="3 4">
    <name type="scientific">Leucobacter chromiireducens subsp. chromiireducens</name>
    <dbReference type="NCBI Taxonomy" id="660067"/>
    <lineage>
        <taxon>Bacteria</taxon>
        <taxon>Bacillati</taxon>
        <taxon>Actinomycetota</taxon>
        <taxon>Actinomycetes</taxon>
        <taxon>Micrococcales</taxon>
        <taxon>Microbacteriaceae</taxon>
        <taxon>Leucobacter</taxon>
    </lineage>
</organism>
<name>A0ABS1SQN6_9MICO</name>
<evidence type="ECO:0000313" key="4">
    <source>
        <dbReference type="Proteomes" id="UP001646141"/>
    </source>
</evidence>
<keyword evidence="2" id="KW-1133">Transmembrane helix</keyword>
<evidence type="ECO:0000256" key="2">
    <source>
        <dbReference type="SAM" id="Phobius"/>
    </source>
</evidence>
<evidence type="ECO:0000313" key="3">
    <source>
        <dbReference type="EMBL" id="MBL3690464.1"/>
    </source>
</evidence>
<dbReference type="RefSeq" id="WP_202382559.1">
    <property type="nucleotide sequence ID" value="NZ_BAAAMA010000001.1"/>
</dbReference>
<proteinExistence type="predicted"/>
<sequence>MSRKKDQAGTFELLSRLPQQIVSLAKIEYENAKHEVASKAKKAGIGAGAITIALFFVFFMLQALVIAAIAALALVWPWWLAALVVAALLLLLAAGAVFAGVALIKRGNPVPEETLGRVGDDVAAMGEVRFNATTPVPEPGAPRAGAQPGGRTSEGTGQGEQYRMPRVGEEGNWR</sequence>
<dbReference type="InterPro" id="IPR009937">
    <property type="entry name" value="Phage_holin_3_6"/>
</dbReference>
<dbReference type="Pfam" id="PF07332">
    <property type="entry name" value="Phage_holin_3_6"/>
    <property type="match status" value="1"/>
</dbReference>